<sequence>MVVVVTKSAIIWPCRRKKDKAKSVPTFKLPLKGVIMRTIV</sequence>
<name>A0A376TZ19_ECOLX</name>
<evidence type="ECO:0000313" key="2">
    <source>
        <dbReference type="Proteomes" id="UP000254079"/>
    </source>
</evidence>
<protein>
    <submittedName>
        <fullName evidence="1">Uncharacterized protein</fullName>
    </submittedName>
</protein>
<dbReference type="AlphaFoldDB" id="A0A376TZ19"/>
<accession>A0A376TZ19</accession>
<proteinExistence type="predicted"/>
<dbReference type="Proteomes" id="UP000254079">
    <property type="component" value="Unassembled WGS sequence"/>
</dbReference>
<gene>
    <name evidence="1" type="ORF">NCTC8622_01437</name>
</gene>
<evidence type="ECO:0000313" key="1">
    <source>
        <dbReference type="EMBL" id="STI82457.1"/>
    </source>
</evidence>
<dbReference type="EMBL" id="UGCP01000002">
    <property type="protein sequence ID" value="STI82457.1"/>
    <property type="molecule type" value="Genomic_DNA"/>
</dbReference>
<reference evidence="1 2" key="1">
    <citation type="submission" date="2018-06" db="EMBL/GenBank/DDBJ databases">
        <authorList>
            <consortium name="Pathogen Informatics"/>
            <person name="Doyle S."/>
        </authorList>
    </citation>
    <scope>NUCLEOTIDE SEQUENCE [LARGE SCALE GENOMIC DNA]</scope>
    <source>
        <strain evidence="1 2">NCTC8622</strain>
    </source>
</reference>
<organism evidence="1 2">
    <name type="scientific">Escherichia coli</name>
    <dbReference type="NCBI Taxonomy" id="562"/>
    <lineage>
        <taxon>Bacteria</taxon>
        <taxon>Pseudomonadati</taxon>
        <taxon>Pseudomonadota</taxon>
        <taxon>Gammaproteobacteria</taxon>
        <taxon>Enterobacterales</taxon>
        <taxon>Enterobacteriaceae</taxon>
        <taxon>Escherichia</taxon>
    </lineage>
</organism>